<evidence type="ECO:0000313" key="2">
    <source>
        <dbReference type="EMBL" id="KAE9614512.1"/>
    </source>
</evidence>
<dbReference type="EMBL" id="WOCE01000005">
    <property type="protein sequence ID" value="KAE9614512.1"/>
    <property type="molecule type" value="Genomic_DNA"/>
</dbReference>
<name>A0A6A4QLY9_LUPAL</name>
<dbReference type="AlphaFoldDB" id="A0A6A4QLY9"/>
<evidence type="ECO:0000256" key="1">
    <source>
        <dbReference type="SAM" id="MobiDB-lite"/>
    </source>
</evidence>
<proteinExistence type="predicted"/>
<dbReference type="OrthoDB" id="1259151at2759"/>
<reference evidence="3" key="1">
    <citation type="journal article" date="2020" name="Nat. Commun.">
        <title>Genome sequence of the cluster root forming white lupin.</title>
        <authorList>
            <person name="Hufnagel B."/>
            <person name="Marques A."/>
            <person name="Soriano A."/>
            <person name="Marques L."/>
            <person name="Divol F."/>
            <person name="Doumas P."/>
            <person name="Sallet E."/>
            <person name="Mancinotti D."/>
            <person name="Carrere S."/>
            <person name="Marande W."/>
            <person name="Arribat S."/>
            <person name="Keller J."/>
            <person name="Huneau C."/>
            <person name="Blein T."/>
            <person name="Aime D."/>
            <person name="Laguerre M."/>
            <person name="Taylor J."/>
            <person name="Schubert V."/>
            <person name="Nelson M."/>
            <person name="Geu-Flores F."/>
            <person name="Crespi M."/>
            <person name="Gallardo-Guerrero K."/>
            <person name="Delaux P.-M."/>
            <person name="Salse J."/>
            <person name="Berges H."/>
            <person name="Guyot R."/>
            <person name="Gouzy J."/>
            <person name="Peret B."/>
        </authorList>
    </citation>
    <scope>NUCLEOTIDE SEQUENCE [LARGE SCALE GENOMIC DNA]</scope>
    <source>
        <strain evidence="3">cv. Amiga</strain>
    </source>
</reference>
<comment type="caution">
    <text evidence="2">The sequence shown here is derived from an EMBL/GenBank/DDBJ whole genome shotgun (WGS) entry which is preliminary data.</text>
</comment>
<feature type="region of interest" description="Disordered" evidence="1">
    <location>
        <begin position="1"/>
        <end position="41"/>
    </location>
</feature>
<evidence type="ECO:0000313" key="3">
    <source>
        <dbReference type="Proteomes" id="UP000447434"/>
    </source>
</evidence>
<accession>A0A6A4QLY9</accession>
<dbReference type="Proteomes" id="UP000447434">
    <property type="component" value="Chromosome 5"/>
</dbReference>
<keyword evidence="3" id="KW-1185">Reference proteome</keyword>
<gene>
    <name evidence="2" type="ORF">Lalb_Chr05g0228961</name>
</gene>
<protein>
    <submittedName>
        <fullName evidence="2">Uncharacterized protein</fullName>
    </submittedName>
</protein>
<sequence length="41" mass="4696">MMRHAYVDPNDPTKIFLQQPNGESQLRRRTYQPQAADGGHA</sequence>
<organism evidence="2 3">
    <name type="scientific">Lupinus albus</name>
    <name type="common">White lupine</name>
    <name type="synonym">Lupinus termis</name>
    <dbReference type="NCBI Taxonomy" id="3870"/>
    <lineage>
        <taxon>Eukaryota</taxon>
        <taxon>Viridiplantae</taxon>
        <taxon>Streptophyta</taxon>
        <taxon>Embryophyta</taxon>
        <taxon>Tracheophyta</taxon>
        <taxon>Spermatophyta</taxon>
        <taxon>Magnoliopsida</taxon>
        <taxon>eudicotyledons</taxon>
        <taxon>Gunneridae</taxon>
        <taxon>Pentapetalae</taxon>
        <taxon>rosids</taxon>
        <taxon>fabids</taxon>
        <taxon>Fabales</taxon>
        <taxon>Fabaceae</taxon>
        <taxon>Papilionoideae</taxon>
        <taxon>50 kb inversion clade</taxon>
        <taxon>genistoids sensu lato</taxon>
        <taxon>core genistoids</taxon>
        <taxon>Genisteae</taxon>
        <taxon>Lupinus</taxon>
    </lineage>
</organism>